<evidence type="ECO:0000313" key="3">
    <source>
        <dbReference type="Proteomes" id="UP000094819"/>
    </source>
</evidence>
<keyword evidence="3" id="KW-1185">Reference proteome</keyword>
<dbReference type="AlphaFoldDB" id="A0A1E3HH63"/>
<dbReference type="Proteomes" id="UP000094819">
    <property type="component" value="Unassembled WGS sequence"/>
</dbReference>
<comment type="caution">
    <text evidence="2">The sequence shown here is derived from an EMBL/GenBank/DDBJ whole genome shotgun (WGS) entry which is preliminary data.</text>
</comment>
<accession>A0A1E3HH63</accession>
<feature type="compositionally biased region" description="Acidic residues" evidence="1">
    <location>
        <begin position="170"/>
        <end position="187"/>
    </location>
</feature>
<name>A0A1E3HH63_9TREE</name>
<evidence type="ECO:0008006" key="4">
    <source>
        <dbReference type="Google" id="ProtNLM"/>
    </source>
</evidence>
<evidence type="ECO:0000256" key="1">
    <source>
        <dbReference type="SAM" id="MobiDB-lite"/>
    </source>
</evidence>
<sequence length="895" mass="98866">MVAQGPTSLGSIFALDVHHDILLKVYDNLPPADALAVAQASKFLYYTYSTSPHLQLANRLGRYSCPASAPFLHPTHPTSSAEKIALLEDREHRLNCFRPRSLDTLEKDDGQLVDFEGGLMLFECKRSGTSKRKKMFDPNYVSGESDDSDFERGSEGEEEGEAGELRIDGPPEEESIRDDESDWDDYTSDSSYESHHHYCTDEACPRKLFAGVPGQALQEALAFSTDAPHLTEMTDGWEVYRVKGAASDADAESRGAVKDQGLWRWKTDLGTDYHYIAMCAEDNVVAVVHKGAYFPHGPNPETCALSMRVFFYTLVPPIGTAPPENGDSIPAIPHPEAKLPFIEVLIPMPMGGVGTGFALGAGGHMSLLLSNQEQDKTVFAGFWDWKKGVSLGALPGALDPTSVITSVGFLGPFVIASTSSKIPAFLRADLYASALEKLEIPGPHPASEGYFLQLSFTTYTLLPASLGFPPHTPDPPDQNPYAAPYPAMPCSWHMAAIPHVFPAGIFDLPFHDLVPFTLDKVYQPGNFSIAECGYSEDVHNGQLEGVLSWRLSGRTSVVNLNTILDVSTAFTLARMTGKLPRKRIFRNSFPAVPDIRIAQSLPIADQVRLAARFMAHFEYGDWIGADGKWVKRDVGRKAVAPAVNRKLMGSRRGRGKAAAVRRALFQPGDSPLGAAWLEYRSTHGYDTDNFGNTFAYPDSVPRHSFQTHPNTSHLRMECAPAFSSVYGAREARLVTTLLGDELDETGKVALGERYERISFVLSLNDYNGRTVVFPVPHIEARREKVEREARERVQKLSAKARAKDQQTIISHTHLTTSSDSDREISVRLHRDPRSKELAVYAKESYMYERTSYPNEQAPAVLEIDMDLRMMPRVKFDGNTVLLSGFTSGAIHVLTF</sequence>
<organism evidence="2 3">
    <name type="scientific">Cryptococcus wingfieldii CBS 7118</name>
    <dbReference type="NCBI Taxonomy" id="1295528"/>
    <lineage>
        <taxon>Eukaryota</taxon>
        <taxon>Fungi</taxon>
        <taxon>Dikarya</taxon>
        <taxon>Basidiomycota</taxon>
        <taxon>Agaricomycotina</taxon>
        <taxon>Tremellomycetes</taxon>
        <taxon>Tremellales</taxon>
        <taxon>Cryptococcaceae</taxon>
        <taxon>Cryptococcus</taxon>
    </lineage>
</organism>
<reference evidence="2 3" key="1">
    <citation type="submission" date="2016-06" db="EMBL/GenBank/DDBJ databases">
        <title>Evolution of pathogenesis and genome organization in the Tremellales.</title>
        <authorList>
            <person name="Cuomo C."/>
            <person name="Litvintseva A."/>
            <person name="Heitman J."/>
            <person name="Chen Y."/>
            <person name="Sun S."/>
            <person name="Springer D."/>
            <person name="Dromer F."/>
            <person name="Young S."/>
            <person name="Zeng Q."/>
            <person name="Chapman S."/>
            <person name="Gujja S."/>
            <person name="Saif S."/>
            <person name="Birren B."/>
        </authorList>
    </citation>
    <scope>NUCLEOTIDE SEQUENCE [LARGE SCALE GENOMIC DNA]</scope>
    <source>
        <strain evidence="2 3">CBS 7118</strain>
    </source>
</reference>
<dbReference type="EMBL" id="AWGH01000054">
    <property type="protein sequence ID" value="ODN75674.1"/>
    <property type="molecule type" value="Genomic_DNA"/>
</dbReference>
<feature type="region of interest" description="Disordered" evidence="1">
    <location>
        <begin position="135"/>
        <end position="189"/>
    </location>
</feature>
<gene>
    <name evidence="2" type="ORF">L198_08131</name>
</gene>
<dbReference type="GeneID" id="30197342"/>
<protein>
    <recommendedName>
        <fullName evidence="4">F-box domain-containing protein</fullName>
    </recommendedName>
</protein>
<dbReference type="RefSeq" id="XP_019027912.1">
    <property type="nucleotide sequence ID" value="XM_019180102.1"/>
</dbReference>
<dbReference type="OrthoDB" id="2564566at2759"/>
<proteinExistence type="predicted"/>
<evidence type="ECO:0000313" key="2">
    <source>
        <dbReference type="EMBL" id="ODN75674.1"/>
    </source>
</evidence>